<dbReference type="Pfam" id="PF13492">
    <property type="entry name" value="GAF_3"/>
    <property type="match status" value="1"/>
</dbReference>
<comment type="caution">
    <text evidence="2">The sequence shown here is derived from an EMBL/GenBank/DDBJ whole genome shotgun (WGS) entry which is preliminary data.</text>
</comment>
<reference evidence="2" key="1">
    <citation type="journal article" date="2014" name="Int. J. Syst. Evol. Microbiol.">
        <title>Complete genome of a new Firmicutes species belonging to the dominant human colonic microbiota ('Ruminococcus bicirculans') reveals two chromosomes and a selective capacity to utilize plant glucans.</title>
        <authorList>
            <consortium name="NISC Comparative Sequencing Program"/>
            <person name="Wegmann U."/>
            <person name="Louis P."/>
            <person name="Goesmann A."/>
            <person name="Henrissat B."/>
            <person name="Duncan S.H."/>
            <person name="Flint H.J."/>
        </authorList>
    </citation>
    <scope>NUCLEOTIDE SEQUENCE</scope>
    <source>
        <strain evidence="2">NBRC 102424</strain>
    </source>
</reference>
<dbReference type="Proteomes" id="UP001161423">
    <property type="component" value="Unassembled WGS sequence"/>
</dbReference>
<dbReference type="SUPFAM" id="SSF55781">
    <property type="entry name" value="GAF domain-like"/>
    <property type="match status" value="1"/>
</dbReference>
<dbReference type="PANTHER" id="PTHR33525">
    <property type="match status" value="1"/>
</dbReference>
<dbReference type="PROSITE" id="PS51833">
    <property type="entry name" value="HDOD"/>
    <property type="match status" value="1"/>
</dbReference>
<dbReference type="RefSeq" id="WP_284722652.1">
    <property type="nucleotide sequence ID" value="NZ_BSND01000004.1"/>
</dbReference>
<dbReference type="InterPro" id="IPR013976">
    <property type="entry name" value="HDOD"/>
</dbReference>
<reference evidence="2" key="2">
    <citation type="submission" date="2023-01" db="EMBL/GenBank/DDBJ databases">
        <title>Draft genome sequence of Methylophaga thalassica strain NBRC 102424.</title>
        <authorList>
            <person name="Sun Q."/>
            <person name="Mori K."/>
        </authorList>
    </citation>
    <scope>NUCLEOTIDE SEQUENCE</scope>
    <source>
        <strain evidence="2">NBRC 102424</strain>
    </source>
</reference>
<name>A0ABQ5TUE7_9GAMM</name>
<dbReference type="EMBL" id="BSND01000004">
    <property type="protein sequence ID" value="GLP99157.1"/>
    <property type="molecule type" value="Genomic_DNA"/>
</dbReference>
<evidence type="ECO:0000313" key="2">
    <source>
        <dbReference type="EMBL" id="GLP99157.1"/>
    </source>
</evidence>
<keyword evidence="3" id="KW-1185">Reference proteome</keyword>
<dbReference type="Gene3D" id="1.10.3210.10">
    <property type="entry name" value="Hypothetical protein af1432"/>
    <property type="match status" value="1"/>
</dbReference>
<sequence length="477" mass="53110">MVNASISDWIKQLSEEDMPIFAGTVANVTKALHSGKSSASDVANIILQDASLTSRVLKAANTVHFNPTRHSISTVSRAVMVMGFDQIKVITLSMALIDNLRVGEQRAQLIQEMAFAFHAATQAQEFAKQLKLDDAEDIFVATLLSRLGYMAFWAFAGEESLTLLNEMHEGIESTKAELKVLGFRLTDLTKTLCHDWSLGELLNDYLNNRLSAKNTKVISLAVDIATTAQQGWKQVELETVSKRVAQICDVSVEKAKKLVLSNVNKSKELTVLYGSEQISRAILLPDHIDEAEALPKLDIPDVLNDFSAPDFDYLMRVSQEMTQVLQELPLPSISIVLEMTLEGLTRGLGMDRAVFMLLNETRTKLTCKTGLGKQVDELKQQLIIDLASNQVFKRVVEQRQSLFLEKSNEDNISKQIRAMLEGSAYLLMPVVVKNKVIGLFMADRSSSKRDISQQEFIAFQQFCQQTNMGISFLAIQG</sequence>
<dbReference type="SUPFAM" id="SSF109604">
    <property type="entry name" value="HD-domain/PDEase-like"/>
    <property type="match status" value="1"/>
</dbReference>
<dbReference type="InterPro" id="IPR052340">
    <property type="entry name" value="RNase_Y/CdgJ"/>
</dbReference>
<dbReference type="PANTHER" id="PTHR33525:SF3">
    <property type="entry name" value="RIBONUCLEASE Y"/>
    <property type="match status" value="1"/>
</dbReference>
<evidence type="ECO:0000259" key="1">
    <source>
        <dbReference type="PROSITE" id="PS51833"/>
    </source>
</evidence>
<gene>
    <name evidence="2" type="ORF">GCM10007891_10110</name>
</gene>
<evidence type="ECO:0000313" key="3">
    <source>
        <dbReference type="Proteomes" id="UP001161423"/>
    </source>
</evidence>
<organism evidence="2 3">
    <name type="scientific">Methylophaga thalassica</name>
    <dbReference type="NCBI Taxonomy" id="40223"/>
    <lineage>
        <taxon>Bacteria</taxon>
        <taxon>Pseudomonadati</taxon>
        <taxon>Pseudomonadota</taxon>
        <taxon>Gammaproteobacteria</taxon>
        <taxon>Thiotrichales</taxon>
        <taxon>Piscirickettsiaceae</taxon>
        <taxon>Methylophaga</taxon>
    </lineage>
</organism>
<protein>
    <recommendedName>
        <fullName evidence="1">HDOD domain-containing protein</fullName>
    </recommendedName>
</protein>
<proteinExistence type="predicted"/>
<dbReference type="InterPro" id="IPR003018">
    <property type="entry name" value="GAF"/>
</dbReference>
<dbReference type="InterPro" id="IPR029016">
    <property type="entry name" value="GAF-like_dom_sf"/>
</dbReference>
<dbReference type="Gene3D" id="3.30.450.40">
    <property type="match status" value="1"/>
</dbReference>
<accession>A0ABQ5TUE7</accession>
<dbReference type="Pfam" id="PF08668">
    <property type="entry name" value="HDOD"/>
    <property type="match status" value="1"/>
</dbReference>
<feature type="domain" description="HDOD" evidence="1">
    <location>
        <begin position="18"/>
        <end position="212"/>
    </location>
</feature>